<dbReference type="SUPFAM" id="SSF52540">
    <property type="entry name" value="P-loop containing nucleoside triphosphate hydrolases"/>
    <property type="match status" value="1"/>
</dbReference>
<reference evidence="3" key="1">
    <citation type="journal article" date="2019" name="Int. J. Syst. Evol. Microbiol.">
        <title>The Global Catalogue of Microorganisms (GCM) 10K type strain sequencing project: providing services to taxonomists for standard genome sequencing and annotation.</title>
        <authorList>
            <consortium name="The Broad Institute Genomics Platform"/>
            <consortium name="The Broad Institute Genome Sequencing Center for Infectious Disease"/>
            <person name="Wu L."/>
            <person name="Ma J."/>
        </authorList>
    </citation>
    <scope>NUCLEOTIDE SEQUENCE [LARGE SCALE GENOMIC DNA]</scope>
    <source>
        <strain evidence="3">KCTC 23723</strain>
    </source>
</reference>
<dbReference type="RefSeq" id="WP_189482720.1">
    <property type="nucleotide sequence ID" value="NZ_BMYR01000007.1"/>
</dbReference>
<dbReference type="PANTHER" id="PTHR35894:SF1">
    <property type="entry name" value="PHOSPHORIBULOKINASE _ URIDINE KINASE FAMILY"/>
    <property type="match status" value="1"/>
</dbReference>
<gene>
    <name evidence="2" type="ORF">GCM10008111_18120</name>
</gene>
<evidence type="ECO:0000313" key="2">
    <source>
        <dbReference type="EMBL" id="GGW62529.1"/>
    </source>
</evidence>
<dbReference type="InterPro" id="IPR017466">
    <property type="entry name" value="XrtA-assoc_ATPase-like"/>
</dbReference>
<keyword evidence="3" id="KW-1185">Reference proteome</keyword>
<dbReference type="SMART" id="SM00382">
    <property type="entry name" value="AAA"/>
    <property type="match status" value="1"/>
</dbReference>
<dbReference type="PANTHER" id="PTHR35894">
    <property type="entry name" value="GENERAL SECRETION PATHWAY PROTEIN A-RELATED"/>
    <property type="match status" value="1"/>
</dbReference>
<proteinExistence type="predicted"/>
<dbReference type="InterPro" id="IPR027417">
    <property type="entry name" value="P-loop_NTPase"/>
</dbReference>
<dbReference type="InterPro" id="IPR052026">
    <property type="entry name" value="ExeA_AAA_ATPase_DNA-bind"/>
</dbReference>
<name>A0ABQ2WLE5_9ALTE</name>
<dbReference type="InterPro" id="IPR049945">
    <property type="entry name" value="AAA_22"/>
</dbReference>
<dbReference type="NCBIfam" id="TIGR03015">
    <property type="entry name" value="pepcterm_ATPase"/>
    <property type="match status" value="1"/>
</dbReference>
<comment type="caution">
    <text evidence="2">The sequence shown here is derived from an EMBL/GenBank/DDBJ whole genome shotgun (WGS) entry which is preliminary data.</text>
</comment>
<protein>
    <submittedName>
        <fullName evidence="2">ATPase</fullName>
    </submittedName>
</protein>
<evidence type="ECO:0000313" key="3">
    <source>
        <dbReference type="Proteomes" id="UP000634667"/>
    </source>
</evidence>
<dbReference type="Gene3D" id="3.40.50.300">
    <property type="entry name" value="P-loop containing nucleotide triphosphate hydrolases"/>
    <property type="match status" value="1"/>
</dbReference>
<feature type="domain" description="AAA+ ATPase" evidence="1">
    <location>
        <begin position="42"/>
        <end position="212"/>
    </location>
</feature>
<evidence type="ECO:0000259" key="1">
    <source>
        <dbReference type="SMART" id="SM00382"/>
    </source>
</evidence>
<sequence length="336" mass="38421">MYESYYGFTERPFQLTPNAQWFYASRLHKRALAYLQYGLSQGEGFIVITGDVGTGKTTIANQLLSQLNQDEIVAKQIVTSKLGPDDLIRMIASSFNLMVTEHNKASYLDAIHIFLKRLHSQHRRALLLVDEAQNLPLESIEELRMLSNYQINGKPLLQSFLLGQNELNPIIQAPNMEQFRQRIIASSNLTPLVEEETREYIEYRLRMAGLKSPLLSPDCYALIQQFSRGIPRKINLLMDRLLLLGYLEQHKQLTAEHVSNVVSEISEEIAHQQPINQAVNSATAIAEPHVQLESDPMQTHVQHLLDESLEQKLKLLKELDELILQRQKSTNIPNSE</sequence>
<dbReference type="InterPro" id="IPR003593">
    <property type="entry name" value="AAA+_ATPase"/>
</dbReference>
<accession>A0ABQ2WLE5</accession>
<organism evidence="2 3">
    <name type="scientific">Alishewanella tabrizica</name>
    <dbReference type="NCBI Taxonomy" id="671278"/>
    <lineage>
        <taxon>Bacteria</taxon>
        <taxon>Pseudomonadati</taxon>
        <taxon>Pseudomonadota</taxon>
        <taxon>Gammaproteobacteria</taxon>
        <taxon>Alteromonadales</taxon>
        <taxon>Alteromonadaceae</taxon>
        <taxon>Alishewanella</taxon>
    </lineage>
</organism>
<dbReference type="Pfam" id="PF13401">
    <property type="entry name" value="AAA_22"/>
    <property type="match status" value="1"/>
</dbReference>
<dbReference type="EMBL" id="BMYR01000007">
    <property type="protein sequence ID" value="GGW62529.1"/>
    <property type="molecule type" value="Genomic_DNA"/>
</dbReference>
<dbReference type="Proteomes" id="UP000634667">
    <property type="component" value="Unassembled WGS sequence"/>
</dbReference>